<accession>A0AAN7KRH7</accession>
<evidence type="ECO:0000256" key="1">
    <source>
        <dbReference type="SAM" id="Phobius"/>
    </source>
</evidence>
<evidence type="ECO:0000313" key="2">
    <source>
        <dbReference type="EMBL" id="KAK4769709.1"/>
    </source>
</evidence>
<dbReference type="Proteomes" id="UP001345219">
    <property type="component" value="Chromosome 24"/>
</dbReference>
<evidence type="ECO:0000313" key="3">
    <source>
        <dbReference type="Proteomes" id="UP001345219"/>
    </source>
</evidence>
<organism evidence="2 3">
    <name type="scientific">Trapa incisa</name>
    <dbReference type="NCBI Taxonomy" id="236973"/>
    <lineage>
        <taxon>Eukaryota</taxon>
        <taxon>Viridiplantae</taxon>
        <taxon>Streptophyta</taxon>
        <taxon>Embryophyta</taxon>
        <taxon>Tracheophyta</taxon>
        <taxon>Spermatophyta</taxon>
        <taxon>Magnoliopsida</taxon>
        <taxon>eudicotyledons</taxon>
        <taxon>Gunneridae</taxon>
        <taxon>Pentapetalae</taxon>
        <taxon>rosids</taxon>
        <taxon>malvids</taxon>
        <taxon>Myrtales</taxon>
        <taxon>Lythraceae</taxon>
        <taxon>Trapa</taxon>
    </lineage>
</organism>
<proteinExistence type="predicted"/>
<name>A0AAN7KRH7_9MYRT</name>
<protein>
    <submittedName>
        <fullName evidence="2">Uncharacterized protein</fullName>
    </submittedName>
</protein>
<gene>
    <name evidence="2" type="ORF">SAY87_030241</name>
</gene>
<keyword evidence="3" id="KW-1185">Reference proteome</keyword>
<dbReference type="AlphaFoldDB" id="A0AAN7KRH7"/>
<keyword evidence="1" id="KW-1133">Transmembrane helix</keyword>
<comment type="caution">
    <text evidence="2">The sequence shown here is derived from an EMBL/GenBank/DDBJ whole genome shotgun (WGS) entry which is preliminary data.</text>
</comment>
<keyword evidence="1" id="KW-0472">Membrane</keyword>
<keyword evidence="1" id="KW-0812">Transmembrane</keyword>
<feature type="transmembrane region" description="Helical" evidence="1">
    <location>
        <begin position="12"/>
        <end position="33"/>
    </location>
</feature>
<sequence length="135" mass="15346">MLDFSYTLTSVLPYSIPILFLFSLPPISLFVSLPPFQGTKTEVRPVARMNSIVLCNEFSRLDNSRLFILKGETWVLLFTDNFLWICLLNFCFCQLCSIGCSSLHYTSNCIILKKVSKNVISLFPSNYDEPGVSLE</sequence>
<reference evidence="2 3" key="1">
    <citation type="journal article" date="2023" name="Hortic Res">
        <title>Pangenome of water caltrop reveals structural variations and asymmetric subgenome divergence after allopolyploidization.</title>
        <authorList>
            <person name="Zhang X."/>
            <person name="Chen Y."/>
            <person name="Wang L."/>
            <person name="Yuan Y."/>
            <person name="Fang M."/>
            <person name="Shi L."/>
            <person name="Lu R."/>
            <person name="Comes H.P."/>
            <person name="Ma Y."/>
            <person name="Chen Y."/>
            <person name="Huang G."/>
            <person name="Zhou Y."/>
            <person name="Zheng Z."/>
            <person name="Qiu Y."/>
        </authorList>
    </citation>
    <scope>NUCLEOTIDE SEQUENCE [LARGE SCALE GENOMIC DNA]</scope>
    <source>
        <tissue evidence="2">Roots</tissue>
    </source>
</reference>
<dbReference type="EMBL" id="JAXIOK010000005">
    <property type="protein sequence ID" value="KAK4769709.1"/>
    <property type="molecule type" value="Genomic_DNA"/>
</dbReference>